<evidence type="ECO:0000313" key="9">
    <source>
        <dbReference type="Proteomes" id="UP001379533"/>
    </source>
</evidence>
<dbReference type="SUPFAM" id="SSF88659">
    <property type="entry name" value="Sigma3 and sigma4 domains of RNA polymerase sigma factors"/>
    <property type="match status" value="1"/>
</dbReference>
<name>A0ABZ2K7D7_9BACT</name>
<proteinExistence type="inferred from homology"/>
<gene>
    <name evidence="8" type="ORF">LZC95_47110</name>
</gene>
<dbReference type="PANTHER" id="PTHR43133:SF8">
    <property type="entry name" value="RNA POLYMERASE SIGMA FACTOR HI_1459-RELATED"/>
    <property type="match status" value="1"/>
</dbReference>
<reference evidence="8 9" key="1">
    <citation type="submission" date="2021-12" db="EMBL/GenBank/DDBJ databases">
        <title>Discovery of the Pendulisporaceae a myxobacterial family with distinct sporulation behavior and unique specialized metabolism.</title>
        <authorList>
            <person name="Garcia R."/>
            <person name="Popoff A."/>
            <person name="Bader C.D."/>
            <person name="Loehr J."/>
            <person name="Walesch S."/>
            <person name="Walt C."/>
            <person name="Boldt J."/>
            <person name="Bunk B."/>
            <person name="Haeckl F.J.F.P.J."/>
            <person name="Gunesch A.P."/>
            <person name="Birkelbach J."/>
            <person name="Nuebel U."/>
            <person name="Pietschmann T."/>
            <person name="Bach T."/>
            <person name="Mueller R."/>
        </authorList>
    </citation>
    <scope>NUCLEOTIDE SEQUENCE [LARGE SCALE GENOMIC DNA]</scope>
    <source>
        <strain evidence="8 9">MSr12523</strain>
    </source>
</reference>
<dbReference type="InterPro" id="IPR013249">
    <property type="entry name" value="RNA_pol_sigma70_r4_t2"/>
</dbReference>
<keyword evidence="3" id="KW-0731">Sigma factor</keyword>
<dbReference type="InterPro" id="IPR014284">
    <property type="entry name" value="RNA_pol_sigma-70_dom"/>
</dbReference>
<dbReference type="Gene3D" id="1.10.1740.10">
    <property type="match status" value="1"/>
</dbReference>
<dbReference type="InterPro" id="IPR007627">
    <property type="entry name" value="RNA_pol_sigma70_r2"/>
</dbReference>
<dbReference type="NCBIfam" id="TIGR02937">
    <property type="entry name" value="sigma70-ECF"/>
    <property type="match status" value="1"/>
</dbReference>
<dbReference type="InterPro" id="IPR013325">
    <property type="entry name" value="RNA_pol_sigma_r2"/>
</dbReference>
<keyword evidence="2" id="KW-0805">Transcription regulation</keyword>
<keyword evidence="5" id="KW-0804">Transcription</keyword>
<organism evidence="8 9">
    <name type="scientific">Pendulispora brunnea</name>
    <dbReference type="NCBI Taxonomy" id="2905690"/>
    <lineage>
        <taxon>Bacteria</taxon>
        <taxon>Pseudomonadati</taxon>
        <taxon>Myxococcota</taxon>
        <taxon>Myxococcia</taxon>
        <taxon>Myxococcales</taxon>
        <taxon>Sorangiineae</taxon>
        <taxon>Pendulisporaceae</taxon>
        <taxon>Pendulispora</taxon>
    </lineage>
</organism>
<evidence type="ECO:0000256" key="3">
    <source>
        <dbReference type="ARBA" id="ARBA00023082"/>
    </source>
</evidence>
<dbReference type="InterPro" id="IPR013324">
    <property type="entry name" value="RNA_pol_sigma_r3/r4-like"/>
</dbReference>
<keyword evidence="4" id="KW-0238">DNA-binding</keyword>
<evidence type="ECO:0000259" key="6">
    <source>
        <dbReference type="Pfam" id="PF04542"/>
    </source>
</evidence>
<dbReference type="Proteomes" id="UP001379533">
    <property type="component" value="Chromosome"/>
</dbReference>
<dbReference type="Gene3D" id="1.10.10.10">
    <property type="entry name" value="Winged helix-like DNA-binding domain superfamily/Winged helix DNA-binding domain"/>
    <property type="match status" value="1"/>
</dbReference>
<dbReference type="EMBL" id="CP089982">
    <property type="protein sequence ID" value="WXA94009.1"/>
    <property type="molecule type" value="Genomic_DNA"/>
</dbReference>
<dbReference type="InterPro" id="IPR039425">
    <property type="entry name" value="RNA_pol_sigma-70-like"/>
</dbReference>
<evidence type="ECO:0000256" key="5">
    <source>
        <dbReference type="ARBA" id="ARBA00023163"/>
    </source>
</evidence>
<evidence type="ECO:0000256" key="4">
    <source>
        <dbReference type="ARBA" id="ARBA00023125"/>
    </source>
</evidence>
<feature type="domain" description="RNA polymerase sigma factor 70 region 4 type 2" evidence="7">
    <location>
        <begin position="129"/>
        <end position="181"/>
    </location>
</feature>
<sequence>MGRLVDLAITMLGDDAERGEAGLCEPPMAWPDLVSLVRAQMRSLVGPTPELEDLTQSALERIVRAIDRFEGRSEFSTYTYRICARQAMNHWRWSTRWRRWFSLGDAPEEAEDPGPTNPAAITLERERSRSLHRALDRLSAPKRAAIVLCDLEELPTARVAEILECPEPTVRSRLRHARLELSSLLSKDPCFRGEAP</sequence>
<dbReference type="RefSeq" id="WP_394844613.1">
    <property type="nucleotide sequence ID" value="NZ_CP089982.1"/>
</dbReference>
<dbReference type="PANTHER" id="PTHR43133">
    <property type="entry name" value="RNA POLYMERASE ECF-TYPE SIGMA FACTO"/>
    <property type="match status" value="1"/>
</dbReference>
<dbReference type="Pfam" id="PF04542">
    <property type="entry name" value="Sigma70_r2"/>
    <property type="match status" value="1"/>
</dbReference>
<feature type="domain" description="RNA polymerase sigma-70 region 2" evidence="6">
    <location>
        <begin position="35"/>
        <end position="92"/>
    </location>
</feature>
<evidence type="ECO:0000256" key="1">
    <source>
        <dbReference type="ARBA" id="ARBA00010641"/>
    </source>
</evidence>
<keyword evidence="9" id="KW-1185">Reference proteome</keyword>
<evidence type="ECO:0000259" key="7">
    <source>
        <dbReference type="Pfam" id="PF08281"/>
    </source>
</evidence>
<dbReference type="InterPro" id="IPR036388">
    <property type="entry name" value="WH-like_DNA-bd_sf"/>
</dbReference>
<evidence type="ECO:0000256" key="2">
    <source>
        <dbReference type="ARBA" id="ARBA00023015"/>
    </source>
</evidence>
<evidence type="ECO:0000313" key="8">
    <source>
        <dbReference type="EMBL" id="WXA94009.1"/>
    </source>
</evidence>
<protein>
    <submittedName>
        <fullName evidence="8">RNA polymerase sigma factor</fullName>
    </submittedName>
</protein>
<dbReference type="Pfam" id="PF08281">
    <property type="entry name" value="Sigma70_r4_2"/>
    <property type="match status" value="1"/>
</dbReference>
<accession>A0ABZ2K7D7</accession>
<comment type="similarity">
    <text evidence="1">Belongs to the sigma-70 factor family. ECF subfamily.</text>
</comment>
<dbReference type="SUPFAM" id="SSF88946">
    <property type="entry name" value="Sigma2 domain of RNA polymerase sigma factors"/>
    <property type="match status" value="1"/>
</dbReference>